<sequence length="370" mass="40796">MRRSDRLRTKGDRPDIINLVSDEEDNSGFISVPLPIIVSERGNAAVRRTEIKREIAENSPIVNQTVEESRDGQSIGDSMKSDEDDRSESDLSALNFSEMLDKVGSQNILRKLLNVESKALGNGLSGSCSYSSAETPVAERLSLTRTMGNASFFGQDGLESAGPKEGPLLILWKRNQVAASRSPTITELPQALPNAQNPTPFEPLPDLCRQKLRRSPSGDWLKGGGQQPEPFGKEAGSPPAKKCRKNEEEDTQNQPSCSYPRRNSESSYSETESEYDDDDDSINNPTPNSYDNKKSKKTSKNSQKKQKIHEKVRSSSRGKVMCKTCGAPGHRNIVSDRVKANITKKLFKFGLSADQQQPAAAKSLVTEHRD</sequence>
<evidence type="ECO:0000313" key="2">
    <source>
        <dbReference type="EMBL" id="KAF6202424.1"/>
    </source>
</evidence>
<reference evidence="2" key="1">
    <citation type="journal article" date="2021" name="Mol. Ecol. Resour.">
        <title>Apolygus lucorum genome provides insights into omnivorousness and mesophyll feeding.</title>
        <authorList>
            <person name="Liu Y."/>
            <person name="Liu H."/>
            <person name="Wang H."/>
            <person name="Huang T."/>
            <person name="Liu B."/>
            <person name="Yang B."/>
            <person name="Yin L."/>
            <person name="Li B."/>
            <person name="Zhang Y."/>
            <person name="Zhang S."/>
            <person name="Jiang F."/>
            <person name="Zhang X."/>
            <person name="Ren Y."/>
            <person name="Wang B."/>
            <person name="Wang S."/>
            <person name="Lu Y."/>
            <person name="Wu K."/>
            <person name="Fan W."/>
            <person name="Wang G."/>
        </authorList>
    </citation>
    <scope>NUCLEOTIDE SEQUENCE</scope>
    <source>
        <strain evidence="2">12Hb</strain>
    </source>
</reference>
<comment type="caution">
    <text evidence="2">The sequence shown here is derived from an EMBL/GenBank/DDBJ whole genome shotgun (WGS) entry which is preliminary data.</text>
</comment>
<evidence type="ECO:0000313" key="3">
    <source>
        <dbReference type="Proteomes" id="UP000466442"/>
    </source>
</evidence>
<feature type="region of interest" description="Disordered" evidence="1">
    <location>
        <begin position="214"/>
        <end position="331"/>
    </location>
</feature>
<keyword evidence="3" id="KW-1185">Reference proteome</keyword>
<dbReference type="Proteomes" id="UP000466442">
    <property type="component" value="Linkage Group LG12"/>
</dbReference>
<feature type="region of interest" description="Disordered" evidence="1">
    <location>
        <begin position="351"/>
        <end position="370"/>
    </location>
</feature>
<feature type="compositionally biased region" description="Acidic residues" evidence="1">
    <location>
        <begin position="271"/>
        <end position="281"/>
    </location>
</feature>
<accession>A0A6A4J014</accession>
<feature type="region of interest" description="Disordered" evidence="1">
    <location>
        <begin position="59"/>
        <end position="90"/>
    </location>
</feature>
<gene>
    <name evidence="2" type="ORF">GE061_004823</name>
</gene>
<protein>
    <submittedName>
        <fullName evidence="2">Uncharacterized protein</fullName>
    </submittedName>
</protein>
<proteinExistence type="predicted"/>
<dbReference type="AlphaFoldDB" id="A0A6A4J014"/>
<feature type="compositionally biased region" description="Basic residues" evidence="1">
    <location>
        <begin position="294"/>
        <end position="316"/>
    </location>
</feature>
<name>A0A6A4J014_APOLU</name>
<dbReference type="EMBL" id="WIXP02000012">
    <property type="protein sequence ID" value="KAF6202424.1"/>
    <property type="molecule type" value="Genomic_DNA"/>
</dbReference>
<organism evidence="2 3">
    <name type="scientific">Apolygus lucorum</name>
    <name type="common">Small green plant bug</name>
    <name type="synonym">Lygocoris lucorum</name>
    <dbReference type="NCBI Taxonomy" id="248454"/>
    <lineage>
        <taxon>Eukaryota</taxon>
        <taxon>Metazoa</taxon>
        <taxon>Ecdysozoa</taxon>
        <taxon>Arthropoda</taxon>
        <taxon>Hexapoda</taxon>
        <taxon>Insecta</taxon>
        <taxon>Pterygota</taxon>
        <taxon>Neoptera</taxon>
        <taxon>Paraneoptera</taxon>
        <taxon>Hemiptera</taxon>
        <taxon>Heteroptera</taxon>
        <taxon>Panheteroptera</taxon>
        <taxon>Cimicomorpha</taxon>
        <taxon>Miridae</taxon>
        <taxon>Mirini</taxon>
        <taxon>Apolygus</taxon>
    </lineage>
</organism>
<evidence type="ECO:0000256" key="1">
    <source>
        <dbReference type="SAM" id="MobiDB-lite"/>
    </source>
</evidence>